<dbReference type="Proteomes" id="UP000005104">
    <property type="component" value="Chromosome"/>
</dbReference>
<dbReference type="HOGENOM" id="CLU_2301327_0_0_9"/>
<evidence type="ECO:0000313" key="2">
    <source>
        <dbReference type="EMBL" id="EHQ90424.1"/>
    </source>
</evidence>
<evidence type="ECO:0000256" key="1">
    <source>
        <dbReference type="SAM" id="Phobius"/>
    </source>
</evidence>
<dbReference type="AlphaFoldDB" id="H5XVX2"/>
<keyword evidence="3" id="KW-1185">Reference proteome</keyword>
<gene>
    <name evidence="2" type="ORF">DesyoDRAFT_3402</name>
</gene>
<accession>H5XVX2</accession>
<keyword evidence="1" id="KW-0812">Transmembrane</keyword>
<evidence type="ECO:0000313" key="3">
    <source>
        <dbReference type="Proteomes" id="UP000005104"/>
    </source>
</evidence>
<protein>
    <submittedName>
        <fullName evidence="2">Uncharacterized protein</fullName>
    </submittedName>
</protein>
<feature type="transmembrane region" description="Helical" evidence="1">
    <location>
        <begin position="34"/>
        <end position="54"/>
    </location>
</feature>
<dbReference type="EMBL" id="CM001441">
    <property type="protein sequence ID" value="EHQ90424.1"/>
    <property type="molecule type" value="Genomic_DNA"/>
</dbReference>
<organism evidence="2 3">
    <name type="scientific">Desulfosporosinus youngiae DSM 17734</name>
    <dbReference type="NCBI Taxonomy" id="768710"/>
    <lineage>
        <taxon>Bacteria</taxon>
        <taxon>Bacillati</taxon>
        <taxon>Bacillota</taxon>
        <taxon>Clostridia</taxon>
        <taxon>Eubacteriales</taxon>
        <taxon>Desulfitobacteriaceae</taxon>
        <taxon>Desulfosporosinus</taxon>
    </lineage>
</organism>
<feature type="transmembrane region" description="Helical" evidence="1">
    <location>
        <begin position="74"/>
        <end position="92"/>
    </location>
</feature>
<name>H5XVX2_9FIRM</name>
<sequence length="100" mass="11783">MPLFFWLPLLVIVVTYFAWHKLDTKINARSRKIIKLLIYIITWVSMVYQFISIAHYIDDSGQRISNVIGEYGSILSWVSLIIFSLFLIWTIFETIGKKPQ</sequence>
<feature type="transmembrane region" description="Helical" evidence="1">
    <location>
        <begin position="6"/>
        <end position="22"/>
    </location>
</feature>
<dbReference type="STRING" id="768710.DesyoDRAFT_3402"/>
<proteinExistence type="predicted"/>
<keyword evidence="1" id="KW-0472">Membrane</keyword>
<reference evidence="2 3" key="1">
    <citation type="submission" date="2011-11" db="EMBL/GenBank/DDBJ databases">
        <title>The Noncontiguous Finished genome of Desulfosporosinus youngiae DSM 17734.</title>
        <authorList>
            <consortium name="US DOE Joint Genome Institute (JGI-PGF)"/>
            <person name="Lucas S."/>
            <person name="Han J."/>
            <person name="Lapidus A."/>
            <person name="Cheng J.-F."/>
            <person name="Goodwin L."/>
            <person name="Pitluck S."/>
            <person name="Peters L."/>
            <person name="Ovchinnikova G."/>
            <person name="Lu M."/>
            <person name="Land M.L."/>
            <person name="Hauser L."/>
            <person name="Pester M."/>
            <person name="Spring S."/>
            <person name="Ollivier B."/>
            <person name="Rattei T."/>
            <person name="Klenk H.-P."/>
            <person name="Wagner M."/>
            <person name="Loy A."/>
            <person name="Woyke T.J."/>
        </authorList>
    </citation>
    <scope>NUCLEOTIDE SEQUENCE [LARGE SCALE GENOMIC DNA]</scope>
    <source>
        <strain evidence="2 3">DSM 17734</strain>
    </source>
</reference>
<keyword evidence="1" id="KW-1133">Transmembrane helix</keyword>